<feature type="non-terminal residue" evidence="1">
    <location>
        <position position="1"/>
    </location>
</feature>
<sequence>MESFSCGYNNSTDHSATGKLTLEETFRHSQEEMGIMMKRKQNGYSRLEKEDPEEKRHRQALFLIYKIMEQASNGNGNGNGNRRRPSCLRIRARKLKLRIGRRLKKLKKGMSMCLSTARIGLCNQFQQLTTCTSALRRQPKVEPLAFPSLVT</sequence>
<keyword evidence="2" id="KW-1185">Reference proteome</keyword>
<evidence type="ECO:0000313" key="1">
    <source>
        <dbReference type="EMBL" id="KAG6573192.1"/>
    </source>
</evidence>
<dbReference type="AlphaFoldDB" id="A0AAV6M096"/>
<gene>
    <name evidence="1" type="ORF">SDJN03_27079</name>
</gene>
<comment type="caution">
    <text evidence="1">The sequence shown here is derived from an EMBL/GenBank/DDBJ whole genome shotgun (WGS) entry which is preliminary data.</text>
</comment>
<organism evidence="1 2">
    <name type="scientific">Cucurbita argyrosperma subsp. sororia</name>
    <dbReference type="NCBI Taxonomy" id="37648"/>
    <lineage>
        <taxon>Eukaryota</taxon>
        <taxon>Viridiplantae</taxon>
        <taxon>Streptophyta</taxon>
        <taxon>Embryophyta</taxon>
        <taxon>Tracheophyta</taxon>
        <taxon>Spermatophyta</taxon>
        <taxon>Magnoliopsida</taxon>
        <taxon>eudicotyledons</taxon>
        <taxon>Gunneridae</taxon>
        <taxon>Pentapetalae</taxon>
        <taxon>rosids</taxon>
        <taxon>fabids</taxon>
        <taxon>Cucurbitales</taxon>
        <taxon>Cucurbitaceae</taxon>
        <taxon>Cucurbiteae</taxon>
        <taxon>Cucurbita</taxon>
    </lineage>
</organism>
<protein>
    <submittedName>
        <fullName evidence="1">Uncharacterized protein</fullName>
    </submittedName>
</protein>
<dbReference type="Proteomes" id="UP000685013">
    <property type="component" value="Chromosome 18"/>
</dbReference>
<dbReference type="PANTHER" id="PTHR35687">
    <property type="entry name" value="OS07G0516700 PROTEIN"/>
    <property type="match status" value="1"/>
</dbReference>
<accession>A0AAV6M096</accession>
<proteinExistence type="predicted"/>
<dbReference type="EMBL" id="JAGKQH010000018">
    <property type="protein sequence ID" value="KAG6573192.1"/>
    <property type="molecule type" value="Genomic_DNA"/>
</dbReference>
<evidence type="ECO:0000313" key="2">
    <source>
        <dbReference type="Proteomes" id="UP000685013"/>
    </source>
</evidence>
<reference evidence="1 2" key="1">
    <citation type="journal article" date="2021" name="Hortic Res">
        <title>The domestication of Cucurbita argyrosperma as revealed by the genome of its wild relative.</title>
        <authorList>
            <person name="Barrera-Redondo J."/>
            <person name="Sanchez-de la Vega G."/>
            <person name="Aguirre-Liguori J.A."/>
            <person name="Castellanos-Morales G."/>
            <person name="Gutierrez-Guerrero Y.T."/>
            <person name="Aguirre-Dugua X."/>
            <person name="Aguirre-Planter E."/>
            <person name="Tenaillon M.I."/>
            <person name="Lira-Saade R."/>
            <person name="Eguiarte L.E."/>
        </authorList>
    </citation>
    <scope>NUCLEOTIDE SEQUENCE [LARGE SCALE GENOMIC DNA]</scope>
    <source>
        <strain evidence="1">JBR-2021</strain>
    </source>
</reference>
<name>A0AAV6M096_9ROSI</name>
<dbReference type="PANTHER" id="PTHR35687:SF1">
    <property type="entry name" value="OS07G0516700 PROTEIN"/>
    <property type="match status" value="1"/>
</dbReference>